<organism evidence="4 5">
    <name type="scientific">Fertoeibacter niger</name>
    <dbReference type="NCBI Taxonomy" id="2656921"/>
    <lineage>
        <taxon>Bacteria</taxon>
        <taxon>Pseudomonadati</taxon>
        <taxon>Pseudomonadota</taxon>
        <taxon>Alphaproteobacteria</taxon>
        <taxon>Rhodobacterales</taxon>
        <taxon>Paracoccaceae</taxon>
        <taxon>Fertoeibacter</taxon>
    </lineage>
</organism>
<name>A0A8X8KSR8_9RHOB</name>
<protein>
    <submittedName>
        <fullName evidence="4">Uncharacterized protein</fullName>
    </submittedName>
</protein>
<keyword evidence="5" id="KW-1185">Reference proteome</keyword>
<dbReference type="EMBL" id="WHUT02000025">
    <property type="protein sequence ID" value="NUB46822.1"/>
    <property type="molecule type" value="Genomic_DNA"/>
</dbReference>
<keyword evidence="2" id="KW-1188">Viral release from host cell</keyword>
<proteinExistence type="predicted"/>
<sequence>MDTGTIKKKLALAKADRALREPMFDDAIRLTMPLRKRFHQVEGRDAGEDIFDETGVNAVAEFASRMQAGLMPPFTNFLKLQASSLVDAKDRKAINRDLDEICEFAFEEIWASNFSQEVSESIYDMGISTGTLLVEEGRGGQSLMHRALSITEIYLERGANDAVGGIFRVSKCKAKDLAGKYRGARIEGKTANTVLNEADKELTVVEYTREEWGDDDKATHHIVMVEDHDEIIVERTMQGMGSNPFITHRWATTAGEVWGRGPILNALAAIRTTNLMVEMVLENAAMSIVGIYQTDNEGTINADTVSLLPGTILNKEIGTNGLEPVNAATGSFNMQDVVLGDQRLNIKRALFNDMLSDPNKTPATATEVAERMADLAHRSTAGYSRLYYELLLPYMWRVLHILQKRGDIQMPVQRNRAVSIVAVSPLAVAQHGREMQRLVQHHQIMAGVYGPQTAAAAFKLEKLVPWLTQRSGLSEDLFASAPEIAAAMQKQSEDMMKMQQAAEAQGQGAMGR</sequence>
<accession>A0A8X8KSR8</accession>
<dbReference type="RefSeq" id="WP_174540117.1">
    <property type="nucleotide sequence ID" value="NZ_WHUT02000025.1"/>
</dbReference>
<evidence type="ECO:0000256" key="3">
    <source>
        <dbReference type="ARBA" id="ARBA00023219"/>
    </source>
</evidence>
<dbReference type="AlphaFoldDB" id="A0A8X8KSR8"/>
<evidence type="ECO:0000313" key="4">
    <source>
        <dbReference type="EMBL" id="NUB46822.1"/>
    </source>
</evidence>
<comment type="subcellular location">
    <subcellularLocation>
        <location evidence="1">Virion</location>
    </subcellularLocation>
</comment>
<comment type="caution">
    <text evidence="4">The sequence shown here is derived from an EMBL/GenBank/DDBJ whole genome shotgun (WGS) entry which is preliminary data.</text>
</comment>
<keyword evidence="3" id="KW-0231">Viral genome packaging</keyword>
<dbReference type="InterPro" id="IPR020991">
    <property type="entry name" value="Connector_podovirus"/>
</dbReference>
<evidence type="ECO:0000256" key="2">
    <source>
        <dbReference type="ARBA" id="ARBA00022612"/>
    </source>
</evidence>
<evidence type="ECO:0000256" key="1">
    <source>
        <dbReference type="ARBA" id="ARBA00004328"/>
    </source>
</evidence>
<reference evidence="4" key="1">
    <citation type="submission" date="2020-05" db="EMBL/GenBank/DDBJ databases">
        <title>Fertoebacter nigrum gen. nov., sp. nov., a new member of the family Rhodobacteraceae.</title>
        <authorList>
            <person name="Szuroczki S."/>
            <person name="Abbaszade G."/>
            <person name="Buni D."/>
            <person name="Schumann P."/>
            <person name="Toth E."/>
        </authorList>
    </citation>
    <scope>NUCLEOTIDE SEQUENCE</scope>
    <source>
        <strain evidence="4">RG-N-1a</strain>
    </source>
</reference>
<dbReference type="Proteomes" id="UP000484076">
    <property type="component" value="Unassembled WGS sequence"/>
</dbReference>
<evidence type="ECO:0000313" key="5">
    <source>
        <dbReference type="Proteomes" id="UP000484076"/>
    </source>
</evidence>
<gene>
    <name evidence="4" type="ORF">GEU84_020775</name>
</gene>
<dbReference type="Pfam" id="PF12236">
    <property type="entry name" value="Head-tail_con"/>
    <property type="match status" value="1"/>
</dbReference>